<comment type="similarity">
    <text evidence="2">Belongs to the Integrator subunit 2 family.</text>
</comment>
<keyword evidence="6" id="KW-1185">Reference proteome</keyword>
<protein>
    <submittedName>
        <fullName evidence="5">Uncharacterized protein</fullName>
    </submittedName>
</protein>
<accession>A0ABD2QAR3</accession>
<organism evidence="5 6">
    <name type="scientific">Cichlidogyrus casuarinus</name>
    <dbReference type="NCBI Taxonomy" id="1844966"/>
    <lineage>
        <taxon>Eukaryota</taxon>
        <taxon>Metazoa</taxon>
        <taxon>Spiralia</taxon>
        <taxon>Lophotrochozoa</taxon>
        <taxon>Platyhelminthes</taxon>
        <taxon>Monogenea</taxon>
        <taxon>Monopisthocotylea</taxon>
        <taxon>Dactylogyridea</taxon>
        <taxon>Ancyrocephalidae</taxon>
        <taxon>Cichlidogyrus</taxon>
    </lineage>
</organism>
<dbReference type="PANTHER" id="PTHR28608:SF1">
    <property type="entry name" value="INTEGRATOR COMPLEX SUBUNIT 2"/>
    <property type="match status" value="1"/>
</dbReference>
<reference evidence="5 6" key="1">
    <citation type="submission" date="2024-11" db="EMBL/GenBank/DDBJ databases">
        <title>Adaptive evolution of stress response genes in parasites aligns with host niche diversity.</title>
        <authorList>
            <person name="Hahn C."/>
            <person name="Resl P."/>
        </authorList>
    </citation>
    <scope>NUCLEOTIDE SEQUENCE [LARGE SCALE GENOMIC DNA]</scope>
    <source>
        <strain evidence="5">EGGRZ-B1_66</strain>
        <tissue evidence="5">Body</tissue>
    </source>
</reference>
<comment type="caution">
    <text evidence="5">The sequence shown here is derived from an EMBL/GenBank/DDBJ whole genome shotgun (WGS) entry which is preliminary data.</text>
</comment>
<gene>
    <name evidence="5" type="ORF">Ciccas_004699</name>
</gene>
<dbReference type="Proteomes" id="UP001626550">
    <property type="component" value="Unassembled WGS sequence"/>
</dbReference>
<dbReference type="InterPro" id="IPR029321">
    <property type="entry name" value="INTS2"/>
</dbReference>
<dbReference type="PANTHER" id="PTHR28608">
    <property type="entry name" value="INTEGRATOR COMPLEX SUBUNIT 2"/>
    <property type="match status" value="1"/>
</dbReference>
<proteinExistence type="inferred from homology"/>
<dbReference type="PRINTS" id="PR02105">
    <property type="entry name" value="INTSUBUNIT2"/>
</dbReference>
<dbReference type="AlphaFoldDB" id="A0ABD2QAR3"/>
<evidence type="ECO:0000313" key="5">
    <source>
        <dbReference type="EMBL" id="KAL3316651.1"/>
    </source>
</evidence>
<evidence type="ECO:0000256" key="2">
    <source>
        <dbReference type="ARBA" id="ARBA00006705"/>
    </source>
</evidence>
<name>A0ABD2QAR3_9PLAT</name>
<sequence length="870" mass="100264">MNPHERLAIKFSLPLKCLQLSSDELDGLSQSLDDFDKVEVENNISLLQEIMLLFLKNPDIEMFDLDFWMKNEYFSCNTASSKFEFAYSIIHHSHVDHDCQCQSVLRQIVQYKSLLSELINLLCFSVYFHSSGLAPHELMLNFIMDTRFEAKEIVFAFNFNFPYEKNNFQRSLLHLHLQAIEAKDWQLSNLTLFLIHALIQLEPALIADIYEFAINHESLFDLAMISLLQSPTEQFLQEMNHLLFHTQTQSAALFVYMKNLQTKHSDLYCSIFKNLFSHAQRILDVGNGKILDECTVDAINLLRVCTALRSNLQIDFPSELSRVLLQLITSETELSQKAVHFVRYAVAFFIANRPTLMDDKASSLASTLTASVLDSDVFTWFNRLIERQEAFYRNCGATYAELLLMLATLYQLNSANLIAETITSILGVSMPSLVRHVNATRKLFTQHLFNELATASQAVKVPITRGLNQNMKGYLPVHCLIPLLQSNAFVKHQVPVGSWIMSQLQACTRPLHESCLKLIDSYVGSILSSMSPQRQTNEAANSLLPSVKLDPQIALPELDLVSFFSRLDAKTGNLKLFDYHHEDLTPHLLLLYYTLSLYDAQLMLRINGLKRRSVSERSFLYSSQIFDKIPITYLLRYCRNHLSDFRPLYPHLLCFITNHFPNLVVGELIIQDELLLDSCWNCSALEQITYTLDKEDIFRRFASILDSKRCDLEQLDQVLKALERLCEEQGLEILLTLTNQIGRTLMQLPILHPQLTKRRRTLNRMARIWRRLHLIVPRDLELVTINALRPCALTENDSAKVSWIQRLQSSVKCAPSLHYMDLVEDPLEHVLFAVDKRIFRIPQLLDLVLRCLESALLASRSMWAHRVVDR</sequence>
<feature type="coiled-coil region" evidence="4">
    <location>
        <begin position="705"/>
        <end position="732"/>
    </location>
</feature>
<comment type="subcellular location">
    <subcellularLocation>
        <location evidence="1">Nucleus</location>
    </subcellularLocation>
</comment>
<evidence type="ECO:0000313" key="6">
    <source>
        <dbReference type="Proteomes" id="UP001626550"/>
    </source>
</evidence>
<dbReference type="GO" id="GO:0005634">
    <property type="term" value="C:nucleus"/>
    <property type="evidence" value="ECO:0007669"/>
    <property type="project" value="UniProtKB-SubCell"/>
</dbReference>
<evidence type="ECO:0000256" key="1">
    <source>
        <dbReference type="ARBA" id="ARBA00004123"/>
    </source>
</evidence>
<evidence type="ECO:0000256" key="3">
    <source>
        <dbReference type="ARBA" id="ARBA00023242"/>
    </source>
</evidence>
<dbReference type="Pfam" id="PF14750">
    <property type="entry name" value="INTS2"/>
    <property type="match status" value="1"/>
</dbReference>
<keyword evidence="4" id="KW-0175">Coiled coil</keyword>
<keyword evidence="3" id="KW-0539">Nucleus</keyword>
<dbReference type="EMBL" id="JBJKFK010000504">
    <property type="protein sequence ID" value="KAL3316651.1"/>
    <property type="molecule type" value="Genomic_DNA"/>
</dbReference>
<dbReference type="InterPro" id="IPR026236">
    <property type="entry name" value="Int2_metazoa"/>
</dbReference>
<evidence type="ECO:0000256" key="4">
    <source>
        <dbReference type="SAM" id="Coils"/>
    </source>
</evidence>